<dbReference type="AlphaFoldDB" id="Q9TX17"/>
<dbReference type="GO" id="GO:0004672">
    <property type="term" value="F:protein kinase activity"/>
    <property type="evidence" value="ECO:0007669"/>
    <property type="project" value="InterPro"/>
</dbReference>
<dbReference type="InterPro" id="IPR001245">
    <property type="entry name" value="Ser-Thr/Tyr_kinase_cat_dom"/>
</dbReference>
<dbReference type="GO" id="GO:0005524">
    <property type="term" value="F:ATP binding"/>
    <property type="evidence" value="ECO:0007669"/>
    <property type="project" value="UniProtKB-KW"/>
</dbReference>
<dbReference type="InterPro" id="IPR011009">
    <property type="entry name" value="Kinase-like_dom_sf"/>
</dbReference>
<keyword evidence="1" id="KW-0547">Nucleotide-binding</keyword>
<accession>Q9TX17</accession>
<reference key="1">
    <citation type="journal article" date="1995" name="Cell Tissue Res.">
        <title>Cell- and tissue-specific expression of putative protein kinase mRNAs in the embryonic leech, Hirudo medicinalis.</title>
        <authorList>
            <person name="Nitabach M.N."/>
            <person name="Macagno E.R."/>
        </authorList>
    </citation>
    <scope>NUCLEOTIDE SEQUENCE</scope>
</reference>
<evidence type="ECO:0000256" key="1">
    <source>
        <dbReference type="ARBA" id="ARBA00022741"/>
    </source>
</evidence>
<evidence type="ECO:0000256" key="2">
    <source>
        <dbReference type="ARBA" id="ARBA00022840"/>
    </source>
</evidence>
<dbReference type="SUPFAM" id="SSF56112">
    <property type="entry name" value="Protein kinase-like (PK-like)"/>
    <property type="match status" value="1"/>
</dbReference>
<keyword evidence="2" id="KW-0067">ATP-binding</keyword>
<dbReference type="PROSITE" id="PS50011">
    <property type="entry name" value="PROTEIN_KINASE_DOM"/>
    <property type="match status" value="1"/>
</dbReference>
<dbReference type="PANTHER" id="PTHR24418">
    <property type="entry name" value="TYROSINE-PROTEIN KINASE"/>
    <property type="match status" value="1"/>
</dbReference>
<feature type="domain" description="Protein kinase" evidence="3">
    <location>
        <begin position="1"/>
        <end position="64"/>
    </location>
</feature>
<protein>
    <submittedName>
        <fullName>LPTK22=CYTOPLASMIC tyrosine protein kinase</fullName>
    </submittedName>
</protein>
<dbReference type="Gene3D" id="1.10.510.10">
    <property type="entry name" value="Transferase(Phosphotransferase) domain 1"/>
    <property type="match status" value="1"/>
</dbReference>
<organism>
    <name type="scientific">Hirudo medicinalis</name>
    <name type="common">Medicinal leech</name>
    <dbReference type="NCBI Taxonomy" id="6421"/>
    <lineage>
        <taxon>Eukaryota</taxon>
        <taxon>Metazoa</taxon>
        <taxon>Spiralia</taxon>
        <taxon>Lophotrochozoa</taxon>
        <taxon>Annelida</taxon>
        <taxon>Clitellata</taxon>
        <taxon>Hirudinea</taxon>
        <taxon>Hirudinida</taxon>
        <taxon>Hirudiniformes</taxon>
        <taxon>Hirudinidae</taxon>
        <taxon>Hirudo</taxon>
    </lineage>
</organism>
<dbReference type="Pfam" id="PF07714">
    <property type="entry name" value="PK_Tyr_Ser-Thr"/>
    <property type="match status" value="1"/>
</dbReference>
<evidence type="ECO:0000259" key="3">
    <source>
        <dbReference type="PROSITE" id="PS50011"/>
    </source>
</evidence>
<name>Q9TX17_HIRME</name>
<dbReference type="InterPro" id="IPR000719">
    <property type="entry name" value="Prot_kinase_dom"/>
</dbReference>
<sequence>AARNFLVSSENFADNAPLVKLADFGLAVNLAPGENVHVGVESEAIAVRWTAPESIAQGHFSFAS</sequence>
<proteinExistence type="predicted"/>
<dbReference type="InterPro" id="IPR050198">
    <property type="entry name" value="Non-receptor_tyrosine_kinases"/>
</dbReference>